<dbReference type="InterPro" id="IPR032821">
    <property type="entry name" value="PKS_assoc"/>
</dbReference>
<dbReference type="PRINTS" id="PR00081">
    <property type="entry name" value="GDHRDH"/>
</dbReference>
<reference evidence="6" key="1">
    <citation type="journal article" date="2019" name="Int. J. Syst. Evol. Microbiol.">
        <title>The Global Catalogue of Microorganisms (GCM) 10K type strain sequencing project: providing services to taxonomists for standard genome sequencing and annotation.</title>
        <authorList>
            <consortium name="The Broad Institute Genomics Platform"/>
            <consortium name="The Broad Institute Genome Sequencing Center for Infectious Disease"/>
            <person name="Wu L."/>
            <person name="Ma J."/>
        </authorList>
    </citation>
    <scope>NUCLEOTIDE SEQUENCE [LARGE SCALE GENOMIC DNA]</scope>
    <source>
        <strain evidence="6">KCTC 12848</strain>
    </source>
</reference>
<keyword evidence="3" id="KW-0808">Transferase</keyword>
<accession>A0ABV9YCV2</accession>
<dbReference type="Gene3D" id="3.40.47.10">
    <property type="match status" value="2"/>
</dbReference>
<protein>
    <submittedName>
        <fullName evidence="5">SDR family oxidoreductase</fullName>
    </submittedName>
</protein>
<sequence length="994" mass="103194">MTTGDLDGKVALVTGGAGSVGAHISRALAEAGAHVVVNCFHSLDTARALVDSLVADGLRAEAVRASVARRGQVERMFEEVGRTHGRLDLLVNNAAAGIFLPAAALTDEHLDRAYATNVKGALWCSLAASELMPAGGAIVNVSSIGALHAPANYLGVGITKAALEALTRYLAAEFADRGIRVNTASAGLIDNEVGRMFPDFGSVSANTAAATSVGRLCTPAELASVVVFLAGPGSSYVTGQSVVADGGLSLLRQAMSPTPAKAATPVEAATQAKAAVPVTAPEPVAVREPATEAEPAPTGADGDPVVVVGMGLAVPGASSPDEFWSLLRGHAELFVEVPADRWDVDSFHDDDPSAPDKTYQRRSGFITGFTPHPDLDVAPDTDFTTLWLRHSIHQALDGVGRSDADRFGLYVGYTPDGSQHLQEALVRREVVGFAERDGLPADDDGLRELLDRCLPRGRRAEPPHRVVRSAASGLLPEGTAVSVVDTACSSSLYAIDIGLRAIVAGDVDTALCGGAFALAPAGSGLFAKLHGLSVRGEVRALDRDADGVLFSDGAGVVVLKRLSKALADGDTVLGVVGGIGLSADGKGKAVYAPSSSGQELAIERALSRSGVQPSEVDWVIAHATGTPAGDLAEFAALRAAYASAGPVPVTSNKSLIGHTGWAAGVVSVIHALLALRHGTIPAQQRFTEAPPGFGAGPDTLHVPREPVPWPAGTRARTVAVSGFGFGGTNAHLLLREHRPDVPASFGYGERRRGGLVVVGCSSHVPDGAPSFGRTYPTPSFREVRMPASTLRATDRTQLMIMECMRRLAGDVREACEADRAATGVVVGHMGPTRNAVLYALRAYLDELVGAAHASGGSEEVLAMLKKLREHAHDHIAAPVEDSFPGEMPNVVAARLSNYFDLRGLNITVDGGRGSLADAFELAGRYLEFGDIDIALVAGVNGNSLASWSRLVEESTPGGTGGEVAEGAFLFAVTRREYAESHDLRVLAEIDLEAA</sequence>
<dbReference type="InterPro" id="IPR057326">
    <property type="entry name" value="KR_dom"/>
</dbReference>
<proteinExistence type="inferred from homology"/>
<dbReference type="CDD" id="cd00833">
    <property type="entry name" value="PKS"/>
    <property type="match status" value="1"/>
</dbReference>
<dbReference type="InterPro" id="IPR002347">
    <property type="entry name" value="SDR_fam"/>
</dbReference>
<dbReference type="SUPFAM" id="SSF51735">
    <property type="entry name" value="NAD(P)-binding Rossmann-fold domains"/>
    <property type="match status" value="1"/>
</dbReference>
<dbReference type="PANTHER" id="PTHR43775">
    <property type="entry name" value="FATTY ACID SYNTHASE"/>
    <property type="match status" value="1"/>
</dbReference>
<dbReference type="PANTHER" id="PTHR43775:SF37">
    <property type="entry name" value="SI:DKEY-61P9.11"/>
    <property type="match status" value="1"/>
</dbReference>
<comment type="similarity">
    <text evidence="3">Belongs to the thiolase-like superfamily. Beta-ketoacyl-ACP synthases family.</text>
</comment>
<dbReference type="SUPFAM" id="SSF53901">
    <property type="entry name" value="Thiolase-like"/>
    <property type="match status" value="3"/>
</dbReference>
<dbReference type="RefSeq" id="WP_344041060.1">
    <property type="nucleotide sequence ID" value="NZ_BAAAKE010000027.1"/>
</dbReference>
<evidence type="ECO:0000259" key="4">
    <source>
        <dbReference type="PROSITE" id="PS52004"/>
    </source>
</evidence>
<dbReference type="PROSITE" id="PS52004">
    <property type="entry name" value="KS3_2"/>
    <property type="match status" value="1"/>
</dbReference>
<dbReference type="InterPro" id="IPR036291">
    <property type="entry name" value="NAD(P)-bd_dom_sf"/>
</dbReference>
<keyword evidence="6" id="KW-1185">Reference proteome</keyword>
<comment type="caution">
    <text evidence="5">The sequence shown here is derived from an EMBL/GenBank/DDBJ whole genome shotgun (WGS) entry which is preliminary data.</text>
</comment>
<evidence type="ECO:0000313" key="5">
    <source>
        <dbReference type="EMBL" id="MFC5058421.1"/>
    </source>
</evidence>
<organism evidence="5 6">
    <name type="scientific">Saccharothrix xinjiangensis</name>
    <dbReference type="NCBI Taxonomy" id="204798"/>
    <lineage>
        <taxon>Bacteria</taxon>
        <taxon>Bacillati</taxon>
        <taxon>Actinomycetota</taxon>
        <taxon>Actinomycetes</taxon>
        <taxon>Pseudonocardiales</taxon>
        <taxon>Pseudonocardiaceae</taxon>
        <taxon>Saccharothrix</taxon>
    </lineage>
</organism>
<dbReference type="Proteomes" id="UP001595833">
    <property type="component" value="Unassembled WGS sequence"/>
</dbReference>
<keyword evidence="2" id="KW-0597">Phosphoprotein</keyword>
<evidence type="ECO:0000256" key="3">
    <source>
        <dbReference type="RuleBase" id="RU003694"/>
    </source>
</evidence>
<dbReference type="Pfam" id="PF02801">
    <property type="entry name" value="Ketoacyl-synt_C"/>
    <property type="match status" value="1"/>
</dbReference>
<dbReference type="Pfam" id="PF00109">
    <property type="entry name" value="ketoacyl-synt"/>
    <property type="match status" value="3"/>
</dbReference>
<dbReference type="InterPro" id="IPR050091">
    <property type="entry name" value="PKS_NRPS_Biosynth_Enz"/>
</dbReference>
<dbReference type="InterPro" id="IPR016039">
    <property type="entry name" value="Thiolase-like"/>
</dbReference>
<feature type="domain" description="Ketosynthase family 3 (KS3)" evidence="4">
    <location>
        <begin position="302"/>
        <end position="736"/>
    </location>
</feature>
<name>A0ABV9YCV2_9PSEU</name>
<gene>
    <name evidence="5" type="ORF">ACFPFM_32320</name>
</gene>
<evidence type="ECO:0000313" key="6">
    <source>
        <dbReference type="Proteomes" id="UP001595833"/>
    </source>
</evidence>
<dbReference type="InterPro" id="IPR014031">
    <property type="entry name" value="Ketoacyl_synth_C"/>
</dbReference>
<dbReference type="SMART" id="SM00822">
    <property type="entry name" value="PKS_KR"/>
    <property type="match status" value="1"/>
</dbReference>
<dbReference type="SMART" id="SM00825">
    <property type="entry name" value="PKS_KS"/>
    <property type="match status" value="1"/>
</dbReference>
<dbReference type="InterPro" id="IPR020841">
    <property type="entry name" value="PKS_Beta-ketoAc_synthase_dom"/>
</dbReference>
<dbReference type="Gene3D" id="3.40.50.720">
    <property type="entry name" value="NAD(P)-binding Rossmann-like Domain"/>
    <property type="match status" value="1"/>
</dbReference>
<dbReference type="Pfam" id="PF13561">
    <property type="entry name" value="adh_short_C2"/>
    <property type="match status" value="1"/>
</dbReference>
<evidence type="ECO:0000256" key="2">
    <source>
        <dbReference type="ARBA" id="ARBA00022553"/>
    </source>
</evidence>
<evidence type="ECO:0000256" key="1">
    <source>
        <dbReference type="ARBA" id="ARBA00022450"/>
    </source>
</evidence>
<keyword evidence="1" id="KW-0596">Phosphopantetheine</keyword>
<dbReference type="EMBL" id="JBHSJB010000032">
    <property type="protein sequence ID" value="MFC5058421.1"/>
    <property type="molecule type" value="Genomic_DNA"/>
</dbReference>
<dbReference type="PRINTS" id="PR00080">
    <property type="entry name" value="SDRFAMILY"/>
</dbReference>
<dbReference type="Pfam" id="PF16197">
    <property type="entry name" value="KAsynt_C_assoc"/>
    <property type="match status" value="1"/>
</dbReference>
<dbReference type="InterPro" id="IPR014030">
    <property type="entry name" value="Ketoacyl_synth_N"/>
</dbReference>